<dbReference type="InterPro" id="IPR000571">
    <property type="entry name" value="Znf_CCCH"/>
</dbReference>
<organism evidence="9 10">
    <name type="scientific">Scyliorhinus torazame</name>
    <name type="common">Cloudy catshark</name>
    <name type="synonym">Catulus torazame</name>
    <dbReference type="NCBI Taxonomy" id="75743"/>
    <lineage>
        <taxon>Eukaryota</taxon>
        <taxon>Metazoa</taxon>
        <taxon>Chordata</taxon>
        <taxon>Craniata</taxon>
        <taxon>Vertebrata</taxon>
        <taxon>Chondrichthyes</taxon>
        <taxon>Elasmobranchii</taxon>
        <taxon>Galeomorphii</taxon>
        <taxon>Galeoidea</taxon>
        <taxon>Carcharhiniformes</taxon>
        <taxon>Scyliorhinidae</taxon>
        <taxon>Scyliorhinus</taxon>
    </lineage>
</organism>
<evidence type="ECO:0000313" key="9">
    <source>
        <dbReference type="EMBL" id="GCB80559.1"/>
    </source>
</evidence>
<keyword evidence="3 5" id="KW-0863">Zinc-finger</keyword>
<dbReference type="SUPFAM" id="SSF90229">
    <property type="entry name" value="CCCH zinc finger"/>
    <property type="match status" value="1"/>
</dbReference>
<accession>A0A401Q5A4</accession>
<sequence>MPEKDTAFSSGSDKAGHSSSDVCRDFMRKVCKRGKRCKFHHPETNEGPEAGPVNAETALGKGEVPICRDHLYGGCQRGSRCKFLHFGGDGASALRDQTSPSFADAYDEYGHLLKRRWVESMRSDSYDHGLPRPFPVDYRYLEEENLMLRKRVEELKKHASNLMATNEILLEQNAHYRNQPKVVTLTTAAEQLVAPPTVAAVTAYNHSIVQAHNSLSSQALQPRQDLVVPASAGRPSSAVLPGPHLTPELALAQTIAQGMATPVSMAAVSVSITQPIPGITMSHATSPMVSYALASQSMGITPIPH</sequence>
<keyword evidence="4 5" id="KW-0862">Zinc</keyword>
<evidence type="ECO:0000256" key="7">
    <source>
        <dbReference type="SAM" id="MobiDB-lite"/>
    </source>
</evidence>
<dbReference type="GO" id="GO:0008270">
    <property type="term" value="F:zinc ion binding"/>
    <property type="evidence" value="ECO:0007669"/>
    <property type="project" value="UniProtKB-KW"/>
</dbReference>
<evidence type="ECO:0000256" key="6">
    <source>
        <dbReference type="SAM" id="Coils"/>
    </source>
</evidence>
<feature type="coiled-coil region" evidence="6">
    <location>
        <begin position="138"/>
        <end position="172"/>
    </location>
</feature>
<dbReference type="OrthoDB" id="250836at2759"/>
<name>A0A401Q5A4_SCYTO</name>
<feature type="zinc finger region" description="C3H1-type" evidence="5">
    <location>
        <begin position="61"/>
        <end position="88"/>
    </location>
</feature>
<dbReference type="GO" id="GO:0003723">
    <property type="term" value="F:RNA binding"/>
    <property type="evidence" value="ECO:0007669"/>
    <property type="project" value="TreeGrafter"/>
</dbReference>
<dbReference type="Proteomes" id="UP000288216">
    <property type="component" value="Unassembled WGS sequence"/>
</dbReference>
<keyword evidence="6" id="KW-0175">Coiled coil</keyword>
<evidence type="ECO:0000256" key="1">
    <source>
        <dbReference type="ARBA" id="ARBA00022723"/>
    </source>
</evidence>
<dbReference type="InterPro" id="IPR036855">
    <property type="entry name" value="Znf_CCCH_sf"/>
</dbReference>
<dbReference type="EMBL" id="BFAA01011011">
    <property type="protein sequence ID" value="GCB80559.1"/>
    <property type="molecule type" value="Genomic_DNA"/>
</dbReference>
<dbReference type="PANTHER" id="PTHR12675">
    <property type="entry name" value="MUSCLEBLIND-LIKE PROTEIN"/>
    <property type="match status" value="1"/>
</dbReference>
<evidence type="ECO:0000256" key="4">
    <source>
        <dbReference type="ARBA" id="ARBA00022833"/>
    </source>
</evidence>
<keyword evidence="1 5" id="KW-0479">Metal-binding</keyword>
<evidence type="ECO:0000256" key="3">
    <source>
        <dbReference type="ARBA" id="ARBA00022771"/>
    </source>
</evidence>
<dbReference type="Pfam" id="PF00642">
    <property type="entry name" value="zf-CCCH"/>
    <property type="match status" value="2"/>
</dbReference>
<proteinExistence type="predicted"/>
<feature type="domain" description="C3H1-type" evidence="8">
    <location>
        <begin position="18"/>
        <end position="44"/>
    </location>
</feature>
<evidence type="ECO:0000256" key="5">
    <source>
        <dbReference type="PROSITE-ProRule" id="PRU00723"/>
    </source>
</evidence>
<evidence type="ECO:0000256" key="2">
    <source>
        <dbReference type="ARBA" id="ARBA00022737"/>
    </source>
</evidence>
<dbReference type="Gene3D" id="3.30.1370.210">
    <property type="match status" value="1"/>
</dbReference>
<keyword evidence="10" id="KW-1185">Reference proteome</keyword>
<dbReference type="PROSITE" id="PS50103">
    <property type="entry name" value="ZF_C3H1"/>
    <property type="match status" value="2"/>
</dbReference>
<protein>
    <recommendedName>
        <fullName evidence="8">C3H1-type domain-containing protein</fullName>
    </recommendedName>
</protein>
<dbReference type="SMART" id="SM00356">
    <property type="entry name" value="ZnF_C3H1"/>
    <property type="match status" value="2"/>
</dbReference>
<feature type="region of interest" description="Disordered" evidence="7">
    <location>
        <begin position="1"/>
        <end position="20"/>
    </location>
</feature>
<feature type="domain" description="C3H1-type" evidence="8">
    <location>
        <begin position="61"/>
        <end position="88"/>
    </location>
</feature>
<reference evidence="9 10" key="1">
    <citation type="journal article" date="2018" name="Nat. Ecol. Evol.">
        <title>Shark genomes provide insights into elasmobranch evolution and the origin of vertebrates.</title>
        <authorList>
            <person name="Hara Y"/>
            <person name="Yamaguchi K"/>
            <person name="Onimaru K"/>
            <person name="Kadota M"/>
            <person name="Koyanagi M"/>
            <person name="Keeley SD"/>
            <person name="Tatsumi K"/>
            <person name="Tanaka K"/>
            <person name="Motone F"/>
            <person name="Kageyama Y"/>
            <person name="Nozu R"/>
            <person name="Adachi N"/>
            <person name="Nishimura O"/>
            <person name="Nakagawa R"/>
            <person name="Tanegashima C"/>
            <person name="Kiyatake I"/>
            <person name="Matsumoto R"/>
            <person name="Murakumo K"/>
            <person name="Nishida K"/>
            <person name="Terakita A"/>
            <person name="Kuratani S"/>
            <person name="Sato K"/>
            <person name="Hyodo S Kuraku.S."/>
        </authorList>
    </citation>
    <scope>NUCLEOTIDE SEQUENCE [LARGE SCALE GENOMIC DNA]</scope>
</reference>
<dbReference type="GO" id="GO:0043484">
    <property type="term" value="P:regulation of RNA splicing"/>
    <property type="evidence" value="ECO:0007669"/>
    <property type="project" value="TreeGrafter"/>
</dbReference>
<dbReference type="PANTHER" id="PTHR12675:SF6">
    <property type="entry name" value="ZINC FINGER CCCH DOMAIN-CONTAINING PROTEIN 10"/>
    <property type="match status" value="1"/>
</dbReference>
<dbReference type="AlphaFoldDB" id="A0A401Q5A4"/>
<comment type="caution">
    <text evidence="9">The sequence shown here is derived from an EMBL/GenBank/DDBJ whole genome shotgun (WGS) entry which is preliminary data.</text>
</comment>
<keyword evidence="2" id="KW-0677">Repeat</keyword>
<evidence type="ECO:0000259" key="8">
    <source>
        <dbReference type="PROSITE" id="PS50103"/>
    </source>
</evidence>
<evidence type="ECO:0000313" key="10">
    <source>
        <dbReference type="Proteomes" id="UP000288216"/>
    </source>
</evidence>
<gene>
    <name evidence="9" type="ORF">scyTo_0017225</name>
</gene>
<dbReference type="OMA" id="AYNHSIV"/>
<feature type="compositionally biased region" description="Low complexity" evidence="7">
    <location>
        <begin position="9"/>
        <end position="20"/>
    </location>
</feature>
<feature type="zinc finger region" description="C3H1-type" evidence="5">
    <location>
        <begin position="18"/>
        <end position="44"/>
    </location>
</feature>